<proteinExistence type="predicted"/>
<evidence type="ECO:0000313" key="2">
    <source>
        <dbReference type="EMBL" id="SPM33735.1"/>
    </source>
</evidence>
<dbReference type="STRING" id="1841860.GCA_900157375_01540"/>
<dbReference type="PANTHER" id="PTHR48207:SF3">
    <property type="entry name" value="SUCCINATE--HYDROXYMETHYLGLUTARATE COA-TRANSFERASE"/>
    <property type="match status" value="1"/>
</dbReference>
<dbReference type="Gene3D" id="3.30.1540.10">
    <property type="entry name" value="formyl-coa transferase, domain 3"/>
    <property type="match status" value="2"/>
</dbReference>
<dbReference type="Pfam" id="PF02515">
    <property type="entry name" value="CoA_transf_3"/>
    <property type="match status" value="2"/>
</dbReference>
<gene>
    <name evidence="2" type="ORF">MRAB57_1539</name>
</gene>
<dbReference type="InterPro" id="IPR003673">
    <property type="entry name" value="CoA-Trfase_fam_III"/>
</dbReference>
<dbReference type="PANTHER" id="PTHR48207">
    <property type="entry name" value="SUCCINATE--HYDROXYMETHYLGLUTARATE COA-TRANSFERASE"/>
    <property type="match status" value="1"/>
</dbReference>
<keyword evidence="1 2" id="KW-0808">Transferase</keyword>
<dbReference type="InterPro" id="IPR044855">
    <property type="entry name" value="CoA-Trfase_III_dom3_sf"/>
</dbReference>
<evidence type="ECO:0000256" key="1">
    <source>
        <dbReference type="ARBA" id="ARBA00022679"/>
    </source>
</evidence>
<evidence type="ECO:0000313" key="3">
    <source>
        <dbReference type="Proteomes" id="UP000240988"/>
    </source>
</evidence>
<dbReference type="AlphaFoldDB" id="A0A2U3NQP3"/>
<dbReference type="InterPro" id="IPR050483">
    <property type="entry name" value="CoA-transferase_III_domain"/>
</dbReference>
<keyword evidence="3" id="KW-1185">Reference proteome</keyword>
<dbReference type="GO" id="GO:0008410">
    <property type="term" value="F:CoA-transferase activity"/>
    <property type="evidence" value="ECO:0007669"/>
    <property type="project" value="TreeGrafter"/>
</dbReference>
<dbReference type="Proteomes" id="UP000240988">
    <property type="component" value="Unassembled WGS sequence"/>
</dbReference>
<dbReference type="OrthoDB" id="4592483at2"/>
<dbReference type="EMBL" id="FUFA01000002">
    <property type="protein sequence ID" value="SPM33735.1"/>
    <property type="molecule type" value="Genomic_DNA"/>
</dbReference>
<dbReference type="SUPFAM" id="SSF89796">
    <property type="entry name" value="CoA-transferase family III (CaiB/BaiF)"/>
    <property type="match status" value="2"/>
</dbReference>
<protein>
    <submittedName>
        <fullName evidence="2">CoA transferase</fullName>
    </submittedName>
</protein>
<dbReference type="Gene3D" id="3.40.50.10540">
    <property type="entry name" value="Crotonobetainyl-coa:carnitine coa-transferase, domain 1"/>
    <property type="match status" value="2"/>
</dbReference>
<accession>A0A2U3NQP3</accession>
<dbReference type="InterPro" id="IPR023606">
    <property type="entry name" value="CoA-Trfase_III_dom_1_sf"/>
</dbReference>
<reference evidence="2 3" key="1">
    <citation type="submission" date="2017-01" db="EMBL/GenBank/DDBJ databases">
        <authorList>
            <consortium name="Urmite Genomes"/>
        </authorList>
    </citation>
    <scope>NUCLEOTIDE SEQUENCE [LARGE SCALE GENOMIC DNA]</scope>
    <source>
        <strain evidence="2 3">AB57</strain>
    </source>
</reference>
<organism evidence="2 3">
    <name type="scientific">Mycobacterium rhizamassiliense</name>
    <dbReference type="NCBI Taxonomy" id="1841860"/>
    <lineage>
        <taxon>Bacteria</taxon>
        <taxon>Bacillati</taxon>
        <taxon>Actinomycetota</taxon>
        <taxon>Actinomycetes</taxon>
        <taxon>Mycobacteriales</taxon>
        <taxon>Mycobacteriaceae</taxon>
        <taxon>Mycobacterium</taxon>
    </lineage>
</organism>
<name>A0A2U3NQP3_9MYCO</name>
<sequence>MNHNRTRDAPDFLRGVVIAEYGDGLAGAAATATLAAMGADVTTVPVQDSLLRRRVPALNADRQPVSVLSAVLDADKTVSHESAPAPMVTVVDRCEGTGPLSDMPVDDYLDHVDRENGAVWVTVSPYGLTGPRRRWRGTELTIAAAGGLLSAVTDGRSGWPIKLAGNQALLSAGQVAALATCHGIDEHTRTGNPVHIDVSAQEAVVVTGPLLRVSNLLLNSAGETGARRYGAPAGYYRCRDGVVRISVMEDHQWAALVRAIDAPGWTDLFADGQARIARADELDTNLAAELAQWSMTDCERRLQQEGVPIAAMYSADDLADSPHFAARGALRDIAAGATSLRTVGLPFNVEKSASPTRQKPAGLQGLRITEAAHVLAAPLAAALLGAIGASVTKVEDPDRLDIYRRRGPYIDGVAGPDYSAYFAAMNHSKKSMAIPMSRDTERLARLVAESDVVLENFGQRRARRLGVDAATLLSNRPDMLAVSSSGFGYEGPWSAYRAYAYNLHTAGGLAYLTRGSDSRAADLDLPWADLISGIALATVIAAWAVGPNSCSGAAVDFSMLDLVASRFNEFLAAAHADIEGAGPEDASNHMCPFAPHGVFATATERQWVALAVWNDEQWRALCTTLDDPAGLTDERFASARSRTDNEPQLDRALRDTLAGANAVKLIAALQDAGVAAAQVMAPEDIVADRHLRTRGFFRPVTHPEWGMRRLVGVPWRIVGTPAFALGAPPLLDLR</sequence>